<evidence type="ECO:0000313" key="2">
    <source>
        <dbReference type="Proteomes" id="UP001152049"/>
    </source>
</evidence>
<dbReference type="EMBL" id="JAOQAZ010000005">
    <property type="protein sequence ID" value="KAJ4266055.1"/>
    <property type="molecule type" value="Genomic_DNA"/>
</dbReference>
<protein>
    <submittedName>
        <fullName evidence="1">Uncharacterized protein</fullName>
    </submittedName>
</protein>
<name>A0A9W8S875_9HYPO</name>
<evidence type="ECO:0000313" key="1">
    <source>
        <dbReference type="EMBL" id="KAJ4266055.1"/>
    </source>
</evidence>
<dbReference type="OrthoDB" id="5400300at2759"/>
<accession>A0A9W8S875</accession>
<dbReference type="Proteomes" id="UP001152049">
    <property type="component" value="Unassembled WGS sequence"/>
</dbReference>
<organism evidence="1 2">
    <name type="scientific">Fusarium torreyae</name>
    <dbReference type="NCBI Taxonomy" id="1237075"/>
    <lineage>
        <taxon>Eukaryota</taxon>
        <taxon>Fungi</taxon>
        <taxon>Dikarya</taxon>
        <taxon>Ascomycota</taxon>
        <taxon>Pezizomycotina</taxon>
        <taxon>Sordariomycetes</taxon>
        <taxon>Hypocreomycetidae</taxon>
        <taxon>Hypocreales</taxon>
        <taxon>Nectriaceae</taxon>
        <taxon>Fusarium</taxon>
    </lineage>
</organism>
<dbReference type="AlphaFoldDB" id="A0A9W8S875"/>
<reference evidence="1" key="1">
    <citation type="submission" date="2022-09" db="EMBL/GenBank/DDBJ databases">
        <title>Fusarium specimens isolated from Avocado Roots.</title>
        <authorList>
            <person name="Stajich J."/>
            <person name="Roper C."/>
            <person name="Heimlech-Rivalta G."/>
        </authorList>
    </citation>
    <scope>NUCLEOTIDE SEQUENCE</scope>
    <source>
        <strain evidence="1">CF00136</strain>
    </source>
</reference>
<keyword evidence="2" id="KW-1185">Reference proteome</keyword>
<proteinExistence type="predicted"/>
<sequence>MATTESTPQIFTATTVLQTEKVAEGEWKVTEIKSDPPVQNEAHSANRKPFQFDLPFGLGVGGYYDYDDKEISVGGTLGGTPFGNRYTAGLSSGVTIGVDLWVAKGSIRIYGENSKLKLSYNLGAFWHETSDTFDILDL</sequence>
<gene>
    <name evidence="1" type="ORF">NW762_004028</name>
</gene>
<comment type="caution">
    <text evidence="1">The sequence shown here is derived from an EMBL/GenBank/DDBJ whole genome shotgun (WGS) entry which is preliminary data.</text>
</comment>